<proteinExistence type="predicted"/>
<evidence type="ECO:0000313" key="3">
    <source>
        <dbReference type="EMBL" id="MDT0577086.1"/>
    </source>
</evidence>
<evidence type="ECO:0000259" key="2">
    <source>
        <dbReference type="Pfam" id="PF01266"/>
    </source>
</evidence>
<dbReference type="SUPFAM" id="SSF51905">
    <property type="entry name" value="FAD/NAD(P)-binding domain"/>
    <property type="match status" value="1"/>
</dbReference>
<name>A0ABU2ZLH9_9SPHN</name>
<feature type="domain" description="FAD dependent oxidoreductase" evidence="2">
    <location>
        <begin position="49"/>
        <end position="401"/>
    </location>
</feature>
<dbReference type="Gene3D" id="3.50.50.60">
    <property type="entry name" value="FAD/NAD(P)-binding domain"/>
    <property type="match status" value="1"/>
</dbReference>
<dbReference type="Proteomes" id="UP001259803">
    <property type="component" value="Unassembled WGS sequence"/>
</dbReference>
<dbReference type="GO" id="GO:0016491">
    <property type="term" value="F:oxidoreductase activity"/>
    <property type="evidence" value="ECO:0007669"/>
    <property type="project" value="UniProtKB-KW"/>
</dbReference>
<dbReference type="RefSeq" id="WP_311341661.1">
    <property type="nucleotide sequence ID" value="NZ_JAVRHS010000017.1"/>
</dbReference>
<dbReference type="Gene3D" id="3.30.9.10">
    <property type="entry name" value="D-Amino Acid Oxidase, subunit A, domain 2"/>
    <property type="match status" value="1"/>
</dbReference>
<accession>A0ABU2ZLH9</accession>
<dbReference type="Pfam" id="PF01266">
    <property type="entry name" value="DAO"/>
    <property type="match status" value="1"/>
</dbReference>
<sequence>MIGNPKVSRTQPDRRSFRQGLVPISLSGWTAPEPPPSHYPQLQQDIDTDVIIIGAGLAGSSLALHLTEQGVDTVILEARQPGWGASGRNAGHVLPVLKDLRAFNRFPDQGKAFLDIFREHRAIPFDLSHQHGIDCDAMQSGYLNAATSKIAYERFKAGAVWLEDRELEEIDTLGTAQMQETTGSRHFTHGVVYKSGGRINPYLFTNGLLAAAVRMGAVVHGDSEAIALSRSTNRWRVRTSGGNVNGRRVVFCTNAYPGNIVPAFTKGFYPLTAYGVATEPLPKELADLIMPSGMTLAEVPIDLNPLVKDRHGRLVLSSIPAFARADDAAWHFANHLRWIHKLWPHSRDADIRLGHYWTGRVAMRKREFPGVFELQPGVFGLMYFNAWGNVMAPLLGKLFAHALARDEMDKLPFPIEKPEPVAMQRQREILIGNLLIPAARTARKIGLL</sequence>
<keyword evidence="4" id="KW-1185">Reference proteome</keyword>
<dbReference type="PANTHER" id="PTHR13847:SF281">
    <property type="entry name" value="FAD DEPENDENT OXIDOREDUCTASE DOMAIN-CONTAINING PROTEIN"/>
    <property type="match status" value="1"/>
</dbReference>
<gene>
    <name evidence="3" type="ORF">RM533_13015</name>
</gene>
<comment type="caution">
    <text evidence="3">The sequence shown here is derived from an EMBL/GenBank/DDBJ whole genome shotgun (WGS) entry which is preliminary data.</text>
</comment>
<protein>
    <submittedName>
        <fullName evidence="3">FAD-binding oxidoreductase</fullName>
        <ecNumber evidence="3">1.-.-.-</ecNumber>
    </submittedName>
</protein>
<keyword evidence="1 3" id="KW-0560">Oxidoreductase</keyword>
<dbReference type="PANTHER" id="PTHR13847">
    <property type="entry name" value="SARCOSINE DEHYDROGENASE-RELATED"/>
    <property type="match status" value="1"/>
</dbReference>
<dbReference type="EMBL" id="JAVRHS010000017">
    <property type="protein sequence ID" value="MDT0577086.1"/>
    <property type="molecule type" value="Genomic_DNA"/>
</dbReference>
<dbReference type="InterPro" id="IPR036188">
    <property type="entry name" value="FAD/NAD-bd_sf"/>
</dbReference>
<evidence type="ECO:0000256" key="1">
    <source>
        <dbReference type="ARBA" id="ARBA00023002"/>
    </source>
</evidence>
<dbReference type="EC" id="1.-.-.-" evidence="3"/>
<evidence type="ECO:0000313" key="4">
    <source>
        <dbReference type="Proteomes" id="UP001259803"/>
    </source>
</evidence>
<organism evidence="3 4">
    <name type="scientific">Croceicoccus esteveae</name>
    <dbReference type="NCBI Taxonomy" id="3075597"/>
    <lineage>
        <taxon>Bacteria</taxon>
        <taxon>Pseudomonadati</taxon>
        <taxon>Pseudomonadota</taxon>
        <taxon>Alphaproteobacteria</taxon>
        <taxon>Sphingomonadales</taxon>
        <taxon>Erythrobacteraceae</taxon>
        <taxon>Croceicoccus</taxon>
    </lineage>
</organism>
<dbReference type="InterPro" id="IPR006076">
    <property type="entry name" value="FAD-dep_OxRdtase"/>
</dbReference>
<reference evidence="3 4" key="1">
    <citation type="submission" date="2023-09" db="EMBL/GenBank/DDBJ databases">
        <authorList>
            <person name="Rey-Velasco X."/>
        </authorList>
    </citation>
    <scope>NUCLEOTIDE SEQUENCE [LARGE SCALE GENOMIC DNA]</scope>
    <source>
        <strain evidence="3 4">F390</strain>
    </source>
</reference>